<dbReference type="Proteomes" id="UP000225706">
    <property type="component" value="Unassembled WGS sequence"/>
</dbReference>
<feature type="non-terminal residue" evidence="1">
    <location>
        <position position="1"/>
    </location>
</feature>
<proteinExistence type="predicted"/>
<gene>
    <name evidence="1" type="primary">Nprl2</name>
    <name evidence="1" type="ORF">AWC38_SpisGene19892</name>
</gene>
<organism evidence="1 2">
    <name type="scientific">Stylophora pistillata</name>
    <name type="common">Smooth cauliflower coral</name>
    <dbReference type="NCBI Taxonomy" id="50429"/>
    <lineage>
        <taxon>Eukaryota</taxon>
        <taxon>Metazoa</taxon>
        <taxon>Cnidaria</taxon>
        <taxon>Anthozoa</taxon>
        <taxon>Hexacorallia</taxon>
        <taxon>Scleractinia</taxon>
        <taxon>Astrocoeniina</taxon>
        <taxon>Pocilloporidae</taxon>
        <taxon>Stylophora</taxon>
    </lineage>
</organism>
<reference evidence="2" key="1">
    <citation type="journal article" date="2017" name="bioRxiv">
        <title>Comparative analysis of the genomes of Stylophora pistillata and Acropora digitifera provides evidence for extensive differences between species of corals.</title>
        <authorList>
            <person name="Voolstra C.R."/>
            <person name="Li Y."/>
            <person name="Liew Y.J."/>
            <person name="Baumgarten S."/>
            <person name="Zoccola D."/>
            <person name="Flot J.-F."/>
            <person name="Tambutte S."/>
            <person name="Allemand D."/>
            <person name="Aranda M."/>
        </authorList>
    </citation>
    <scope>NUCLEOTIDE SEQUENCE [LARGE SCALE GENOMIC DNA]</scope>
</reference>
<comment type="caution">
    <text evidence="1">The sequence shown here is derived from an EMBL/GenBank/DDBJ whole genome shotgun (WGS) entry which is preliminary data.</text>
</comment>
<accession>A0A2B4RBY7</accession>
<name>A0A2B4RBY7_STYPI</name>
<dbReference type="STRING" id="50429.A0A2B4RBY7"/>
<dbReference type="OrthoDB" id="2326767at2759"/>
<protein>
    <submittedName>
        <fullName evidence="1">Nitrogen permease regulator 2-like protein</fullName>
    </submittedName>
</protein>
<dbReference type="Pfam" id="PF13151">
    <property type="entry name" value="DUF3990"/>
    <property type="match status" value="1"/>
</dbReference>
<keyword evidence="2" id="KW-1185">Reference proteome</keyword>
<dbReference type="EMBL" id="LSMT01000601">
    <property type="protein sequence ID" value="PFX15864.1"/>
    <property type="molecule type" value="Genomic_DNA"/>
</dbReference>
<evidence type="ECO:0000313" key="2">
    <source>
        <dbReference type="Proteomes" id="UP000225706"/>
    </source>
</evidence>
<dbReference type="Gene3D" id="3.90.175.10">
    <property type="entry name" value="Diphtheria Toxin, domain 1"/>
    <property type="match status" value="1"/>
</dbReference>
<sequence>LEYGFLSQEGTKTTLPSILSEIFAELTKNGKCTIQINVANTIHLKCSVATSSESYSVLDHQVHMSICNKDALTSSEWDITTQQNNYTALSDLSGKNSLSKELLHDIGFDPLSLTADLIMERASSLAKHIDPCDWAEIFIQDEFRCNPFLNSDDNQLARSEFPFQSTKIHEWFQVSLSKRNVTEGNPESYVNIVNVQGWISASEIPCHSIEEQFENLYHGTDHDSAVDILNGRGIHLPAGRQKRDFSSGKGFYLTKSFEDAYKWAKRKSVKPAVLVFRPKHDEFWNNEKIQRLTLLSNENPEEWKEIVALFRSGKQSTKKREILRDYDLIEGSVAKVSHVSGHLEYKAIPLSYQPGLGLYEWLFE</sequence>
<evidence type="ECO:0000313" key="1">
    <source>
        <dbReference type="EMBL" id="PFX15864.1"/>
    </source>
</evidence>
<dbReference type="InterPro" id="IPR025051">
    <property type="entry name" value="DUF3990"/>
</dbReference>
<dbReference type="SUPFAM" id="SSF56399">
    <property type="entry name" value="ADP-ribosylation"/>
    <property type="match status" value="1"/>
</dbReference>
<dbReference type="AlphaFoldDB" id="A0A2B4RBY7"/>